<proteinExistence type="predicted"/>
<gene>
    <name evidence="1" type="ORF">L873DRAFT_1807811</name>
</gene>
<dbReference type="EMBL" id="ML120393">
    <property type="protein sequence ID" value="RPA98758.1"/>
    <property type="molecule type" value="Genomic_DNA"/>
</dbReference>
<protein>
    <submittedName>
        <fullName evidence="1">Uncharacterized protein</fullName>
    </submittedName>
</protein>
<accession>A0A3N4JP47</accession>
<sequence>MMYYEFVVKYWYNAVTPVIVTRAFYTKNAIFRPLRTEQPAFQLLPDFVSLKLYLLPATYGNF</sequence>
<keyword evidence="2" id="KW-1185">Reference proteome</keyword>
<evidence type="ECO:0000313" key="1">
    <source>
        <dbReference type="EMBL" id="RPA98758.1"/>
    </source>
</evidence>
<dbReference type="AlphaFoldDB" id="A0A3N4JP47"/>
<name>A0A3N4JP47_9PEZI</name>
<reference evidence="1 2" key="1">
    <citation type="journal article" date="2018" name="Nat. Ecol. Evol.">
        <title>Pezizomycetes genomes reveal the molecular basis of ectomycorrhizal truffle lifestyle.</title>
        <authorList>
            <person name="Murat C."/>
            <person name="Payen T."/>
            <person name="Noel B."/>
            <person name="Kuo A."/>
            <person name="Morin E."/>
            <person name="Chen J."/>
            <person name="Kohler A."/>
            <person name="Krizsan K."/>
            <person name="Balestrini R."/>
            <person name="Da Silva C."/>
            <person name="Montanini B."/>
            <person name="Hainaut M."/>
            <person name="Levati E."/>
            <person name="Barry K.W."/>
            <person name="Belfiori B."/>
            <person name="Cichocki N."/>
            <person name="Clum A."/>
            <person name="Dockter R.B."/>
            <person name="Fauchery L."/>
            <person name="Guy J."/>
            <person name="Iotti M."/>
            <person name="Le Tacon F."/>
            <person name="Lindquist E.A."/>
            <person name="Lipzen A."/>
            <person name="Malagnac F."/>
            <person name="Mello A."/>
            <person name="Molinier V."/>
            <person name="Miyauchi S."/>
            <person name="Poulain J."/>
            <person name="Riccioni C."/>
            <person name="Rubini A."/>
            <person name="Sitrit Y."/>
            <person name="Splivallo R."/>
            <person name="Traeger S."/>
            <person name="Wang M."/>
            <person name="Zifcakova L."/>
            <person name="Wipf D."/>
            <person name="Zambonelli A."/>
            <person name="Paolocci F."/>
            <person name="Nowrousian M."/>
            <person name="Ottonello S."/>
            <person name="Baldrian P."/>
            <person name="Spatafora J.W."/>
            <person name="Henrissat B."/>
            <person name="Nagy L.G."/>
            <person name="Aury J.M."/>
            <person name="Wincker P."/>
            <person name="Grigoriev I.V."/>
            <person name="Bonfante P."/>
            <person name="Martin F.M."/>
        </authorList>
    </citation>
    <scope>NUCLEOTIDE SEQUENCE [LARGE SCALE GENOMIC DNA]</scope>
    <source>
        <strain evidence="1 2">120613-1</strain>
    </source>
</reference>
<organism evidence="1 2">
    <name type="scientific">Choiromyces venosus 120613-1</name>
    <dbReference type="NCBI Taxonomy" id="1336337"/>
    <lineage>
        <taxon>Eukaryota</taxon>
        <taxon>Fungi</taxon>
        <taxon>Dikarya</taxon>
        <taxon>Ascomycota</taxon>
        <taxon>Pezizomycotina</taxon>
        <taxon>Pezizomycetes</taxon>
        <taxon>Pezizales</taxon>
        <taxon>Tuberaceae</taxon>
        <taxon>Choiromyces</taxon>
    </lineage>
</organism>
<evidence type="ECO:0000313" key="2">
    <source>
        <dbReference type="Proteomes" id="UP000276215"/>
    </source>
</evidence>
<dbReference type="Proteomes" id="UP000276215">
    <property type="component" value="Unassembled WGS sequence"/>
</dbReference>
<feature type="non-terminal residue" evidence="1">
    <location>
        <position position="62"/>
    </location>
</feature>